<dbReference type="Gene3D" id="1.10.472.10">
    <property type="entry name" value="Cyclin-like"/>
    <property type="match status" value="2"/>
</dbReference>
<keyword evidence="3" id="KW-0863">Zinc-finger</keyword>
<dbReference type="InterPro" id="IPR036915">
    <property type="entry name" value="Cyclin-like_sf"/>
</dbReference>
<feature type="non-terminal residue" evidence="9">
    <location>
        <position position="1"/>
    </location>
</feature>
<gene>
    <name evidence="9" type="primary">Brf2</name>
    <name evidence="9" type="ORF">UPUEPO_R07852</name>
</gene>
<comment type="similarity">
    <text evidence="1">Belongs to the TFIIB family.</text>
</comment>
<evidence type="ECO:0000256" key="7">
    <source>
        <dbReference type="SAM" id="MobiDB-lite"/>
    </source>
</evidence>
<dbReference type="GO" id="GO:0017025">
    <property type="term" value="F:TBP-class protein binding"/>
    <property type="evidence" value="ECO:0007669"/>
    <property type="project" value="TreeGrafter"/>
</dbReference>
<evidence type="ECO:0000256" key="6">
    <source>
        <dbReference type="ARBA" id="ARBA00023163"/>
    </source>
</evidence>
<evidence type="ECO:0000259" key="8">
    <source>
        <dbReference type="Pfam" id="PF21886"/>
    </source>
</evidence>
<dbReference type="PANTHER" id="PTHR11618:SF5">
    <property type="entry name" value="TRANSCRIPTION FACTOR IIIB 50 KDA SUBUNIT"/>
    <property type="match status" value="1"/>
</dbReference>
<dbReference type="InterPro" id="IPR054078">
    <property type="entry name" value="BRF2-like_C"/>
</dbReference>
<evidence type="ECO:0000256" key="2">
    <source>
        <dbReference type="ARBA" id="ARBA00022737"/>
    </source>
</evidence>
<evidence type="ECO:0000313" key="10">
    <source>
        <dbReference type="Proteomes" id="UP000544127"/>
    </source>
</evidence>
<feature type="domain" description="BRF2-like C-terminal" evidence="8">
    <location>
        <begin position="148"/>
        <end position="285"/>
    </location>
</feature>
<evidence type="ECO:0000256" key="5">
    <source>
        <dbReference type="ARBA" id="ARBA00023015"/>
    </source>
</evidence>
<reference evidence="9 10" key="1">
    <citation type="submission" date="2019-09" db="EMBL/GenBank/DDBJ databases">
        <title>Bird 10,000 Genomes (B10K) Project - Family phase.</title>
        <authorList>
            <person name="Zhang G."/>
        </authorList>
    </citation>
    <scope>NUCLEOTIDE SEQUENCE [LARGE SCALE GENOMIC DNA]</scope>
    <source>
        <strain evidence="9">B10K-DU-012-37</strain>
    </source>
</reference>
<dbReference type="GO" id="GO:0097550">
    <property type="term" value="C:transcription preinitiation complex"/>
    <property type="evidence" value="ECO:0007669"/>
    <property type="project" value="TreeGrafter"/>
</dbReference>
<dbReference type="GO" id="GO:0008270">
    <property type="term" value="F:zinc ion binding"/>
    <property type="evidence" value="ECO:0007669"/>
    <property type="project" value="UniProtKB-KW"/>
</dbReference>
<evidence type="ECO:0000256" key="1">
    <source>
        <dbReference type="ARBA" id="ARBA00010857"/>
    </source>
</evidence>
<dbReference type="CDD" id="cd20555">
    <property type="entry name" value="CYCLIN_BRF2"/>
    <property type="match status" value="1"/>
</dbReference>
<dbReference type="GO" id="GO:0005634">
    <property type="term" value="C:nucleus"/>
    <property type="evidence" value="ECO:0007669"/>
    <property type="project" value="TreeGrafter"/>
</dbReference>
<name>A0A7K6APM4_UPUEP</name>
<accession>A0A7K6APM4</accession>
<proteinExistence type="inferred from homology"/>
<comment type="caution">
    <text evidence="9">The sequence shown here is derived from an EMBL/GenBank/DDBJ whole genome shotgun (WGS) entry which is preliminary data.</text>
</comment>
<dbReference type="Proteomes" id="UP000544127">
    <property type="component" value="Unassembled WGS sequence"/>
</dbReference>
<keyword evidence="2" id="KW-0677">Repeat</keyword>
<dbReference type="EMBL" id="VZRI01003846">
    <property type="protein sequence ID" value="NWU91988.1"/>
    <property type="molecule type" value="Genomic_DNA"/>
</dbReference>
<evidence type="ECO:0000256" key="3">
    <source>
        <dbReference type="ARBA" id="ARBA00022771"/>
    </source>
</evidence>
<evidence type="ECO:0000256" key="4">
    <source>
        <dbReference type="ARBA" id="ARBA00022833"/>
    </source>
</evidence>
<dbReference type="PRINTS" id="PR00685">
    <property type="entry name" value="TIFACTORIIB"/>
</dbReference>
<protein>
    <submittedName>
        <fullName evidence="9">BRF2 factor</fullName>
    </submittedName>
</protein>
<dbReference type="GO" id="GO:0070897">
    <property type="term" value="P:transcription preinitiation complex assembly"/>
    <property type="evidence" value="ECO:0007669"/>
    <property type="project" value="InterPro"/>
</dbReference>
<keyword evidence="3" id="KW-0479">Metal-binding</keyword>
<keyword evidence="10" id="KW-1185">Reference proteome</keyword>
<keyword evidence="5" id="KW-0805">Transcription regulation</keyword>
<dbReference type="FunFam" id="1.10.472.10:FF:000046">
    <property type="entry name" value="Transcription factor IIIB 50 kDa subunit"/>
    <property type="match status" value="1"/>
</dbReference>
<feature type="non-terminal residue" evidence="9">
    <location>
        <position position="403"/>
    </location>
</feature>
<dbReference type="PANTHER" id="PTHR11618">
    <property type="entry name" value="TRANSCRIPTION INITIATION FACTOR IIB-RELATED"/>
    <property type="match status" value="1"/>
</dbReference>
<keyword evidence="4" id="KW-0862">Zinc</keyword>
<dbReference type="OrthoDB" id="2121711at2759"/>
<feature type="region of interest" description="Disordered" evidence="7">
    <location>
        <begin position="297"/>
        <end position="380"/>
    </location>
</feature>
<dbReference type="AlphaFoldDB" id="A0A7K6APM4"/>
<dbReference type="SUPFAM" id="SSF47954">
    <property type="entry name" value="Cyclin-like"/>
    <property type="match status" value="2"/>
</dbReference>
<keyword evidence="6" id="KW-0804">Transcription</keyword>
<sequence>YAQQQLVCEACGCVLAEGLLTTTYTDEGQLREVSYSQSTGQREQQSRCLQRGIRRVQDLCKVLQLPAVFEETAVSYFRRALQLPAFHLVSLEKKELLGGCCVFVTCRQHNWPLTMGTVCSLLYAKQELFAGVFQSLQQELGLSVPALSLADLVKTHLGSFRLLQRGADVPAPFAEDKEKLVARTLQVVELASETWLVTGRHPVPIVTAAAFLAWQSLQPPGRLSCTLGRFCKLAGVDLPPPAYLRLKELLEILLRMASQLAWLRVFRLDKKTVVKHVGELLQHRVFLLKKAFCEQGEEEEEEEKEQGAAAPGEGSAGCLPAGQTEQEQEQEQGCSSRGKRRGEAARRPLLPPCLTKPRKRLRTAAPSASDSALGGDDPISDSEIEQYLRGAEEIRALQQLKAW</sequence>
<organism evidence="9 10">
    <name type="scientific">Upupa epops</name>
    <name type="common">Eurasian hoopoe</name>
    <dbReference type="NCBI Taxonomy" id="57439"/>
    <lineage>
        <taxon>Eukaryota</taxon>
        <taxon>Metazoa</taxon>
        <taxon>Chordata</taxon>
        <taxon>Craniata</taxon>
        <taxon>Vertebrata</taxon>
        <taxon>Euteleostomi</taxon>
        <taxon>Archelosauria</taxon>
        <taxon>Archosauria</taxon>
        <taxon>Dinosauria</taxon>
        <taxon>Saurischia</taxon>
        <taxon>Theropoda</taxon>
        <taxon>Coelurosauria</taxon>
        <taxon>Aves</taxon>
        <taxon>Neognathae</taxon>
        <taxon>Neoaves</taxon>
        <taxon>Telluraves</taxon>
        <taxon>Coraciimorphae</taxon>
        <taxon>Bucerotiformes</taxon>
        <taxon>Upupidae</taxon>
        <taxon>Upupa</taxon>
    </lineage>
</organism>
<dbReference type="Pfam" id="PF21886">
    <property type="entry name" value="BRF2-like_C_cyclin_rpt"/>
    <property type="match status" value="1"/>
</dbReference>
<dbReference type="InterPro" id="IPR000812">
    <property type="entry name" value="TFIIB"/>
</dbReference>
<evidence type="ECO:0000313" key="9">
    <source>
        <dbReference type="EMBL" id="NWU91988.1"/>
    </source>
</evidence>